<sequence>MQQFSHVLREYRKWMVSLPLVNMLLPYALYICFGSIAVDFIVKLTYTIFPRIFGSGIFTVFNFLDSLAYFGFWIGFWLLLAAKEMKWAPYALFATVFVLIFPFTSFSLFIVLKAALFIWLGYLLLKFTASSSYSEVNEREITL</sequence>
<evidence type="ECO:0000313" key="2">
    <source>
        <dbReference type="Proteomes" id="UP000193834"/>
    </source>
</evidence>
<dbReference type="AlphaFoldDB" id="A0A1X7IAD1"/>
<accession>A0A1X7IAD1</accession>
<name>A0A1X7IAD1_9BACL</name>
<protein>
    <submittedName>
        <fullName evidence="1">Uncharacterized protein</fullName>
    </submittedName>
</protein>
<evidence type="ECO:0000313" key="1">
    <source>
        <dbReference type="EMBL" id="SMG11392.1"/>
    </source>
</evidence>
<gene>
    <name evidence="1" type="ORF">SAMN06295960_0258</name>
</gene>
<reference evidence="1 2" key="1">
    <citation type="submission" date="2017-04" db="EMBL/GenBank/DDBJ databases">
        <authorList>
            <person name="Afonso C.L."/>
            <person name="Miller P.J."/>
            <person name="Scott M.A."/>
            <person name="Spackman E."/>
            <person name="Goraichik I."/>
            <person name="Dimitrov K.M."/>
            <person name="Suarez D.L."/>
            <person name="Swayne D.E."/>
        </authorList>
    </citation>
    <scope>NUCLEOTIDE SEQUENCE [LARGE SCALE GENOMIC DNA]</scope>
    <source>
        <strain evidence="1 2">11</strain>
    </source>
</reference>
<dbReference type="OrthoDB" id="2628546at2"/>
<dbReference type="EMBL" id="FXAZ01000001">
    <property type="protein sequence ID" value="SMG11392.1"/>
    <property type="molecule type" value="Genomic_DNA"/>
</dbReference>
<dbReference type="Proteomes" id="UP000193834">
    <property type="component" value="Unassembled WGS sequence"/>
</dbReference>
<organism evidence="1 2">
    <name type="scientific">Paenibacillus aquistagni</name>
    <dbReference type="NCBI Taxonomy" id="1852522"/>
    <lineage>
        <taxon>Bacteria</taxon>
        <taxon>Bacillati</taxon>
        <taxon>Bacillota</taxon>
        <taxon>Bacilli</taxon>
        <taxon>Bacillales</taxon>
        <taxon>Paenibacillaceae</taxon>
        <taxon>Paenibacillus</taxon>
    </lineage>
</organism>
<dbReference type="RefSeq" id="WP_085492548.1">
    <property type="nucleotide sequence ID" value="NZ_FXAZ01000001.1"/>
</dbReference>
<proteinExistence type="predicted"/>
<keyword evidence="2" id="KW-1185">Reference proteome</keyword>
<dbReference type="STRING" id="1852522.SAMN06295960_0258"/>